<feature type="region of interest" description="Disordered" evidence="2">
    <location>
        <begin position="99"/>
        <end position="286"/>
    </location>
</feature>
<evidence type="ECO:0000313" key="4">
    <source>
        <dbReference type="Proteomes" id="UP001165080"/>
    </source>
</evidence>
<organism evidence="3 4">
    <name type="scientific">Pleodorina starrii</name>
    <dbReference type="NCBI Taxonomy" id="330485"/>
    <lineage>
        <taxon>Eukaryota</taxon>
        <taxon>Viridiplantae</taxon>
        <taxon>Chlorophyta</taxon>
        <taxon>core chlorophytes</taxon>
        <taxon>Chlorophyceae</taxon>
        <taxon>CS clade</taxon>
        <taxon>Chlamydomonadales</taxon>
        <taxon>Volvocaceae</taxon>
        <taxon>Pleodorina</taxon>
    </lineage>
</organism>
<feature type="region of interest" description="Disordered" evidence="2">
    <location>
        <begin position="1271"/>
        <end position="1300"/>
    </location>
</feature>
<dbReference type="EMBL" id="BRXU01000034">
    <property type="protein sequence ID" value="GLC60428.1"/>
    <property type="molecule type" value="Genomic_DNA"/>
</dbReference>
<feature type="region of interest" description="Disordered" evidence="2">
    <location>
        <begin position="467"/>
        <end position="488"/>
    </location>
</feature>
<name>A0A9W6BY74_9CHLO</name>
<keyword evidence="4" id="KW-1185">Reference proteome</keyword>
<dbReference type="PANTHER" id="PTHR13037">
    <property type="entry name" value="FORMIN"/>
    <property type="match status" value="1"/>
</dbReference>
<sequence length="1300" mass="133924">MYVLRDSSQIYCPQNASHTRGASCQAKGESHRPAAPQHLAPRRRDLLLQSSCSWCGCFQWQCGHRHRNQRPQRGAWAVAAAGPAGDAAGSGRLLASSSAAPSALSCGPPPAPIPAAELHDEAPEWSPPPPQLPQQQQPEVLAPPPPRQPLSQQQQQQHGQQGAGSVGWKAPEQPERWRQPSGGGGGGRSDRGAQAPPPEAHPRAGLVSGGEIGPNLPPPLPPRRAWDPGPGAPAQSRGYDAGPGPPPQESCPASIQPFLPHQPPPLEPSTLVPAEPEAADRGAPVAGGSVHGVQALVSTTADGPKGGSFGAVGSAGAGAAFRAALRACRCLDDLEALLDGHAPPPPLVPPPLQQLQQQQQQPVLPAVESLSVPSLTAVVSSLPRMPEAFSASGRRRLRQLLAARLTPPVLLAARRGELDAAGVAIIAAALAQLGSEVTTDPRVGRSDLVDELAAVGLAACRLPLEPGGWRQGRERPPSPPLPLPPQQAVRRYGHSSRSYSTLLYALAKMGYRPDDVWLERYLAASRNWLRAFPPRDLAAAAWALAAMRYRPGEAWLGALLEAWLDAGHQPGGFGAAVDVRHSGGHSHGNDDPWVAASGAPPGAAVEAAASGRRADAHSLSLLLWALWRLDVAAPPAWLDGALSQCAFPTAITSTTPSAAAAAGPDDAAAAAANPNPFLPPVRSKGGGTTAPFPAATCQSLALVSYCTARMGHTPPARVRQALLAAAGPLLQRGSAQDLVLLLVGVAHWPKGAAAATAAAAAHGDSNSSSGVAAAAVVPERWLQQLCTALRQRLVGCSAQALVLSLSALSHLSYSPGPAWLDEHEAALRPLLAAGRLDGRAAARVAAAWARLRHRPGRNVVDRLLKMLVAAAAAGDMYGSGNGGSAAAAAPAQQRRRWLSARLFAQGLYGVAVLVAARRAATPHPTAPAAGLSKPSPPPPPPSPLLAAIHLRALLAASQSRLPYSYLDEALLHLRAWRLLRLAPPHQWLANLAAVARGAKLCAAPPAVLLELLRLLAWPGWRRMREPTGSQPPPQQPPHPQVAVAALTEHHIREEPGGRGGGGGGGLPVSAALVGAVAERLAAAMPELTVRQLADLAGALAALRVRPTRSWLRALLAVVEVRIRSGDGLDLDLEPDVDLDLDLETATADLDPDVQLIGSWRGLGMGEEREGLPAPPRGPAARLPAGLRALHAAAALAAALDDPELQYMTAQLLETYGTAVAAAAAAAALPLPQSQTQDGTPADAGVSGSGLTAEAGAGAGIVAVGARQDVRGGLGQSRQDSGVVKVSEPAVAGASAAARGT</sequence>
<evidence type="ECO:0000256" key="2">
    <source>
        <dbReference type="SAM" id="MobiDB-lite"/>
    </source>
</evidence>
<reference evidence="3 4" key="1">
    <citation type="journal article" date="2023" name="Commun. Biol.">
        <title>Reorganization of the ancestral sex-determining regions during the evolution of trioecy in Pleodorina starrii.</title>
        <authorList>
            <person name="Takahashi K."/>
            <person name="Suzuki S."/>
            <person name="Kawai-Toyooka H."/>
            <person name="Yamamoto K."/>
            <person name="Hamaji T."/>
            <person name="Ootsuki R."/>
            <person name="Yamaguchi H."/>
            <person name="Kawachi M."/>
            <person name="Higashiyama T."/>
            <person name="Nozaki H."/>
        </authorList>
    </citation>
    <scope>NUCLEOTIDE SEQUENCE [LARGE SCALE GENOMIC DNA]</scope>
    <source>
        <strain evidence="3 4">NIES-4479</strain>
    </source>
</reference>
<dbReference type="Proteomes" id="UP001165080">
    <property type="component" value="Unassembled WGS sequence"/>
</dbReference>
<keyword evidence="1" id="KW-0945">Host-virus interaction</keyword>
<feature type="compositionally biased region" description="Low complexity" evidence="2">
    <location>
        <begin position="1289"/>
        <end position="1300"/>
    </location>
</feature>
<comment type="caution">
    <text evidence="3">The sequence shown here is derived from an EMBL/GenBank/DDBJ whole genome shotgun (WGS) entry which is preliminary data.</text>
</comment>
<evidence type="ECO:0000256" key="1">
    <source>
        <dbReference type="ARBA" id="ARBA00022581"/>
    </source>
</evidence>
<feature type="compositionally biased region" description="Low complexity" evidence="2">
    <location>
        <begin position="149"/>
        <end position="160"/>
    </location>
</feature>
<accession>A0A9W6BY74</accession>
<protein>
    <submittedName>
        <fullName evidence="3">Uncharacterized protein</fullName>
    </submittedName>
</protein>
<proteinExistence type="predicted"/>
<evidence type="ECO:0000313" key="3">
    <source>
        <dbReference type="EMBL" id="GLC60428.1"/>
    </source>
</evidence>
<dbReference type="PANTHER" id="PTHR13037:SF24">
    <property type="entry name" value="POLYCOMB PROTEIN PCL-RELATED"/>
    <property type="match status" value="1"/>
</dbReference>
<gene>
    <name evidence="3" type="primary">PLEST002068</name>
    <name evidence="3" type="ORF">PLESTB_001611400</name>
</gene>